<keyword evidence="1" id="KW-0808">Transferase</keyword>
<dbReference type="Proteomes" id="UP000631535">
    <property type="component" value="Unassembled WGS sequence"/>
</dbReference>
<dbReference type="PANTHER" id="PTHR43877:SF1">
    <property type="entry name" value="ACETYLTRANSFERASE"/>
    <property type="match status" value="1"/>
</dbReference>
<gene>
    <name evidence="4" type="ORF">GCM10012287_08990</name>
</gene>
<dbReference type="SUPFAM" id="SSF55729">
    <property type="entry name" value="Acyl-CoA N-acyltransferases (Nat)"/>
    <property type="match status" value="1"/>
</dbReference>
<dbReference type="PROSITE" id="PS51186">
    <property type="entry name" value="GNAT"/>
    <property type="match status" value="1"/>
</dbReference>
<evidence type="ECO:0000313" key="5">
    <source>
        <dbReference type="Proteomes" id="UP000631535"/>
    </source>
</evidence>
<dbReference type="RefSeq" id="WP_189035706.1">
    <property type="nucleotide sequence ID" value="NZ_BMMP01000002.1"/>
</dbReference>
<evidence type="ECO:0000313" key="4">
    <source>
        <dbReference type="EMBL" id="GGO44129.1"/>
    </source>
</evidence>
<dbReference type="Gene3D" id="3.40.630.30">
    <property type="match status" value="1"/>
</dbReference>
<dbReference type="EMBL" id="BMMP01000002">
    <property type="protein sequence ID" value="GGO44129.1"/>
    <property type="molecule type" value="Genomic_DNA"/>
</dbReference>
<sequence length="178" mass="18466">MTAADIEAVAELRVRAWQSAYAGLLPAAYLSSMSVEEDAAARRRMFAASDGTIVNLVAEAEDGGIAGWAALGPYRIEGPHGRGGPAGGAELYALYVRPDVLGTGVGRLLAGACLARAAASGASRIALWVIGGNARARRFYERAGFTLDTLEDAESLDDVAGTPVTVVRYTRPLLTGAV</sequence>
<keyword evidence="5" id="KW-1185">Reference proteome</keyword>
<dbReference type="InterPro" id="IPR016181">
    <property type="entry name" value="Acyl_CoA_acyltransferase"/>
</dbReference>
<evidence type="ECO:0000256" key="1">
    <source>
        <dbReference type="ARBA" id="ARBA00022679"/>
    </source>
</evidence>
<evidence type="ECO:0000259" key="3">
    <source>
        <dbReference type="PROSITE" id="PS51186"/>
    </source>
</evidence>
<protein>
    <submittedName>
        <fullName evidence="4">N-acetyltransferase</fullName>
    </submittedName>
</protein>
<evidence type="ECO:0000256" key="2">
    <source>
        <dbReference type="ARBA" id="ARBA00023315"/>
    </source>
</evidence>
<proteinExistence type="predicted"/>
<comment type="caution">
    <text evidence="4">The sequence shown here is derived from an EMBL/GenBank/DDBJ whole genome shotgun (WGS) entry which is preliminary data.</text>
</comment>
<dbReference type="Pfam" id="PF00583">
    <property type="entry name" value="Acetyltransf_1"/>
    <property type="match status" value="1"/>
</dbReference>
<keyword evidence="2" id="KW-0012">Acyltransferase</keyword>
<name>A0ABQ2LWA0_9ACTN</name>
<feature type="domain" description="N-acetyltransferase" evidence="3">
    <location>
        <begin position="1"/>
        <end position="174"/>
    </location>
</feature>
<accession>A0ABQ2LWA0</accession>
<reference evidence="5" key="1">
    <citation type="journal article" date="2019" name="Int. J. Syst. Evol. Microbiol.">
        <title>The Global Catalogue of Microorganisms (GCM) 10K type strain sequencing project: providing services to taxonomists for standard genome sequencing and annotation.</title>
        <authorList>
            <consortium name="The Broad Institute Genomics Platform"/>
            <consortium name="The Broad Institute Genome Sequencing Center for Infectious Disease"/>
            <person name="Wu L."/>
            <person name="Ma J."/>
        </authorList>
    </citation>
    <scope>NUCLEOTIDE SEQUENCE [LARGE SCALE GENOMIC DNA]</scope>
    <source>
        <strain evidence="5">CGMCC 4.7178</strain>
    </source>
</reference>
<organism evidence="4 5">
    <name type="scientific">Streptomyces daqingensis</name>
    <dbReference type="NCBI Taxonomy" id="1472640"/>
    <lineage>
        <taxon>Bacteria</taxon>
        <taxon>Bacillati</taxon>
        <taxon>Actinomycetota</taxon>
        <taxon>Actinomycetes</taxon>
        <taxon>Kitasatosporales</taxon>
        <taxon>Streptomycetaceae</taxon>
        <taxon>Streptomyces</taxon>
    </lineage>
</organism>
<dbReference type="InterPro" id="IPR050832">
    <property type="entry name" value="Bact_Acetyltransf"/>
</dbReference>
<dbReference type="PANTHER" id="PTHR43877">
    <property type="entry name" value="AMINOALKYLPHOSPHONATE N-ACETYLTRANSFERASE-RELATED-RELATED"/>
    <property type="match status" value="1"/>
</dbReference>
<dbReference type="InterPro" id="IPR000182">
    <property type="entry name" value="GNAT_dom"/>
</dbReference>